<proteinExistence type="predicted"/>
<accession>A0ABV2ATF2</accession>
<name>A0ABV2ATF2_9EUKA</name>
<evidence type="ECO:0000313" key="1">
    <source>
        <dbReference type="EMBL" id="MES1922941.1"/>
    </source>
</evidence>
<evidence type="ECO:0000313" key="2">
    <source>
        <dbReference type="Proteomes" id="UP001439008"/>
    </source>
</evidence>
<gene>
    <name evidence="1" type="ORF">MHBO_004472</name>
</gene>
<protein>
    <submittedName>
        <fullName evidence="1">Uncharacterized protein</fullName>
    </submittedName>
</protein>
<dbReference type="Pfam" id="PF05994">
    <property type="entry name" value="FragX_IP"/>
    <property type="match status" value="1"/>
</dbReference>
<dbReference type="Proteomes" id="UP001439008">
    <property type="component" value="Unassembled WGS sequence"/>
</dbReference>
<organism evidence="1 2">
    <name type="scientific">Bonamia ostreae</name>
    <dbReference type="NCBI Taxonomy" id="126728"/>
    <lineage>
        <taxon>Eukaryota</taxon>
        <taxon>Sar</taxon>
        <taxon>Rhizaria</taxon>
        <taxon>Endomyxa</taxon>
        <taxon>Ascetosporea</taxon>
        <taxon>Haplosporida</taxon>
        <taxon>Bonamia</taxon>
    </lineage>
</organism>
<reference evidence="1 2" key="1">
    <citation type="journal article" date="2024" name="BMC Biol.">
        <title>Comparative genomics of Ascetosporea gives new insight into the evolutionary basis for animal parasitism in Rhizaria.</title>
        <authorList>
            <person name="Hiltunen Thoren M."/>
            <person name="Onut-Brannstrom I."/>
            <person name="Alfjorden A."/>
            <person name="Peckova H."/>
            <person name="Swords F."/>
            <person name="Hooper C."/>
            <person name="Holzer A.S."/>
            <person name="Bass D."/>
            <person name="Burki F."/>
        </authorList>
    </citation>
    <scope>NUCLEOTIDE SEQUENCE [LARGE SCALE GENOMIC DNA]</scope>
    <source>
        <strain evidence="1">20-A016</strain>
    </source>
</reference>
<sequence length="98" mass="11474">MRVMKSLRELGNTLCVVKILDSVFNNKEVMRHMNLTHFYGITSSKKLFFHQNLGKIENFKKFDHRDANLFSKHIRNIAINSASDPDFCDKAEKIVFKI</sequence>
<dbReference type="EMBL" id="JBDODL010004098">
    <property type="protein sequence ID" value="MES1922941.1"/>
    <property type="molecule type" value="Genomic_DNA"/>
</dbReference>
<keyword evidence="2" id="KW-1185">Reference proteome</keyword>
<dbReference type="InterPro" id="IPR008081">
    <property type="entry name" value="Cytoplasmic_FMR1-int"/>
</dbReference>
<comment type="caution">
    <text evidence="1">The sequence shown here is derived from an EMBL/GenBank/DDBJ whole genome shotgun (WGS) entry which is preliminary data.</text>
</comment>